<feature type="coiled-coil region" evidence="1">
    <location>
        <begin position="131"/>
        <end position="165"/>
    </location>
</feature>
<dbReference type="Proteomes" id="UP000265515">
    <property type="component" value="Unassembled WGS sequence"/>
</dbReference>
<evidence type="ECO:0000256" key="2">
    <source>
        <dbReference type="SAM" id="MobiDB-lite"/>
    </source>
</evidence>
<proteinExistence type="predicted"/>
<feature type="compositionally biased region" description="Low complexity" evidence="2">
    <location>
        <begin position="107"/>
        <end position="119"/>
    </location>
</feature>
<gene>
    <name evidence="3" type="ORF">CBR_g41611</name>
</gene>
<dbReference type="AlphaFoldDB" id="A0A388LW48"/>
<evidence type="ECO:0000313" key="4">
    <source>
        <dbReference type="Proteomes" id="UP000265515"/>
    </source>
</evidence>
<comment type="caution">
    <text evidence="3">The sequence shown here is derived from an EMBL/GenBank/DDBJ whole genome shotgun (WGS) entry which is preliminary data.</text>
</comment>
<keyword evidence="4" id="KW-1185">Reference proteome</keyword>
<protein>
    <submittedName>
        <fullName evidence="3">Uncharacterized protein</fullName>
    </submittedName>
</protein>
<dbReference type="EMBL" id="BFEA01000569">
    <property type="protein sequence ID" value="GBG86548.1"/>
    <property type="molecule type" value="Genomic_DNA"/>
</dbReference>
<name>A0A388LW48_CHABU</name>
<feature type="region of interest" description="Disordered" evidence="2">
    <location>
        <begin position="92"/>
        <end position="131"/>
    </location>
</feature>
<evidence type="ECO:0000256" key="1">
    <source>
        <dbReference type="SAM" id="Coils"/>
    </source>
</evidence>
<evidence type="ECO:0000313" key="3">
    <source>
        <dbReference type="EMBL" id="GBG86548.1"/>
    </source>
</evidence>
<reference evidence="3 4" key="1">
    <citation type="journal article" date="2018" name="Cell">
        <title>The Chara Genome: Secondary Complexity and Implications for Plant Terrestrialization.</title>
        <authorList>
            <person name="Nishiyama T."/>
            <person name="Sakayama H."/>
            <person name="Vries J.D."/>
            <person name="Buschmann H."/>
            <person name="Saint-Marcoux D."/>
            <person name="Ullrich K.K."/>
            <person name="Haas F.B."/>
            <person name="Vanderstraeten L."/>
            <person name="Becker D."/>
            <person name="Lang D."/>
            <person name="Vosolsobe S."/>
            <person name="Rombauts S."/>
            <person name="Wilhelmsson P.K.I."/>
            <person name="Janitza P."/>
            <person name="Kern R."/>
            <person name="Heyl A."/>
            <person name="Rumpler F."/>
            <person name="Villalobos L.I.A.C."/>
            <person name="Clay J.M."/>
            <person name="Skokan R."/>
            <person name="Toyoda A."/>
            <person name="Suzuki Y."/>
            <person name="Kagoshima H."/>
            <person name="Schijlen E."/>
            <person name="Tajeshwar N."/>
            <person name="Catarino B."/>
            <person name="Hetherington A.J."/>
            <person name="Saltykova A."/>
            <person name="Bonnot C."/>
            <person name="Breuninger H."/>
            <person name="Symeonidi A."/>
            <person name="Radhakrishnan G.V."/>
            <person name="Van Nieuwerburgh F."/>
            <person name="Deforce D."/>
            <person name="Chang C."/>
            <person name="Karol K.G."/>
            <person name="Hedrich R."/>
            <person name="Ulvskov P."/>
            <person name="Glockner G."/>
            <person name="Delwiche C.F."/>
            <person name="Petrasek J."/>
            <person name="Van de Peer Y."/>
            <person name="Friml J."/>
            <person name="Beilby M."/>
            <person name="Dolan L."/>
            <person name="Kohara Y."/>
            <person name="Sugano S."/>
            <person name="Fujiyama A."/>
            <person name="Delaux P.-M."/>
            <person name="Quint M."/>
            <person name="TheiBen G."/>
            <person name="Hagemann M."/>
            <person name="Harholt J."/>
            <person name="Dunand C."/>
            <person name="Zachgo S."/>
            <person name="Langdale J."/>
            <person name="Maumus F."/>
            <person name="Straeten D.V.D."/>
            <person name="Gould S.B."/>
            <person name="Rensing S.A."/>
        </authorList>
    </citation>
    <scope>NUCLEOTIDE SEQUENCE [LARGE SCALE GENOMIC DNA]</scope>
    <source>
        <strain evidence="3 4">S276</strain>
    </source>
</reference>
<dbReference type="Gramene" id="GBG86548">
    <property type="protein sequence ID" value="GBG86548"/>
    <property type="gene ID" value="CBR_g41611"/>
</dbReference>
<organism evidence="3 4">
    <name type="scientific">Chara braunii</name>
    <name type="common">Braun's stonewort</name>
    <dbReference type="NCBI Taxonomy" id="69332"/>
    <lineage>
        <taxon>Eukaryota</taxon>
        <taxon>Viridiplantae</taxon>
        <taxon>Streptophyta</taxon>
        <taxon>Charophyceae</taxon>
        <taxon>Charales</taxon>
        <taxon>Characeae</taxon>
        <taxon>Chara</taxon>
    </lineage>
</organism>
<keyword evidence="1" id="KW-0175">Coiled coil</keyword>
<sequence length="507" mass="56828">MSASDSDEGRVDDARLTHLRSRRVPYVFRVLQSGDERRLRAEVRARAYAAAEETARATSQALAAANAAAREQAAATANAAAMATAAASSAASSSGTQLGMPHGPMGTSGSVGSSQSTSQMAGSQFSPLTPRGRELQELQQVERIRTQLERELKQATDRENEIRNRTGRLDTLEADALEGLDESAMSEAMKVLRSSILSLHAHVDSRLDFMQNSLDQILVLLQRPGLWPAAQSPLPFTAMSGSFPVQAGTQPSGKGTMTREERMMEYPFKGWEPRRLRGGIEMLIPTGNGWRGTTCDWIGFEDARDLSYVWIELIWNPIREEEGWDDISEGKVESVGTIVLSEDGWHLFCTMLAMRQDPMWLLGDAEARTRKEGKLFANEGWHEVSSRVVMGGWKELKPPSLWITAWVLEVIAEWFGRFEHILEVADSMRKVHIECAWLTEEFYRLSLKYGPFYGDKAEEVVIILRIGRYDRLEVEEESWDAIVSREAVAAPSYIDDVFKLFEVLWFD</sequence>
<accession>A0A388LW48</accession>